<protein>
    <submittedName>
        <fullName evidence="2">DUF4038 domain-containing protein</fullName>
    </submittedName>
</protein>
<organism evidence="2 3">
    <name type="scientific">Massiliimalia timonensis</name>
    <dbReference type="NCBI Taxonomy" id="1987501"/>
    <lineage>
        <taxon>Bacteria</taxon>
        <taxon>Bacillati</taxon>
        <taxon>Bacillota</taxon>
        <taxon>Clostridia</taxon>
        <taxon>Eubacteriales</taxon>
        <taxon>Oscillospiraceae</taxon>
        <taxon>Massiliimalia</taxon>
    </lineage>
</organism>
<name>A0A8J6P0P0_9FIRM</name>
<feature type="domain" description="Apiosidase-like catalytic" evidence="1">
    <location>
        <begin position="8"/>
        <end position="342"/>
    </location>
</feature>
<dbReference type="Proteomes" id="UP000632659">
    <property type="component" value="Unassembled WGS sequence"/>
</dbReference>
<dbReference type="PANTHER" id="PTHR37836">
    <property type="entry name" value="LMO1036 PROTEIN"/>
    <property type="match status" value="1"/>
</dbReference>
<sequence length="427" mass="49355">MGRLIVSESGDYLERNGKPFFLLSDTDWMAFQKLSVDEWRELVVRRKEQGFNSLQISVMPIAHDNSASENEIHPFAVVDGKYDFEKIDHAYFEKAQKMLDIMREYDMIPFLHLFWVNYIPDTWAAERSPDTVIPFERIRPLAAYFIECFREFDPIYSVSGDTKFETEQVTKYYLEILNVLHEKDPEGLTTLHLSPTADPPEVLCEHPQYHFYSYQSGHSVGANENDCTQTAMLDFSKQFLGKVHKKPIINTEPCYEGHGYGCTYGRFNAYDVRRAIWLSLLSGSKAGVTYGAHGVWQMYHAGEEFNGIAFSSLPYDWHDAIRFPGAWDAGFSKWVFEHYDMFGIKPSKAMAARSELIQMAEDENMVVIYMPYHDELTVLRDLTGYKIEMIAMDTKKMITPFYTVANGETIFHLSSCNEDMLIIAKKQ</sequence>
<dbReference type="SUPFAM" id="SSF51445">
    <property type="entry name" value="(Trans)glycosidases"/>
    <property type="match status" value="1"/>
</dbReference>
<dbReference type="EMBL" id="JACRTL010000003">
    <property type="protein sequence ID" value="MBC8610731.1"/>
    <property type="molecule type" value="Genomic_DNA"/>
</dbReference>
<dbReference type="PANTHER" id="PTHR37836:SF3">
    <property type="entry name" value="ENDOGLUCANASE"/>
    <property type="match status" value="1"/>
</dbReference>
<keyword evidence="3" id="KW-1185">Reference proteome</keyword>
<dbReference type="Pfam" id="PF13204">
    <property type="entry name" value="Apiosidase"/>
    <property type="match status" value="1"/>
</dbReference>
<evidence type="ECO:0000313" key="3">
    <source>
        <dbReference type="Proteomes" id="UP000632659"/>
    </source>
</evidence>
<dbReference type="InterPro" id="IPR017853">
    <property type="entry name" value="GH"/>
</dbReference>
<dbReference type="Gene3D" id="3.20.20.80">
    <property type="entry name" value="Glycosidases"/>
    <property type="match status" value="1"/>
</dbReference>
<accession>A0A8J6P0P0</accession>
<reference evidence="2" key="1">
    <citation type="submission" date="2020-08" db="EMBL/GenBank/DDBJ databases">
        <title>Genome public.</title>
        <authorList>
            <person name="Liu C."/>
            <person name="Sun Q."/>
        </authorList>
    </citation>
    <scope>NUCLEOTIDE SEQUENCE</scope>
    <source>
        <strain evidence="2">NSJ-15</strain>
    </source>
</reference>
<dbReference type="RefSeq" id="WP_187536428.1">
    <property type="nucleotide sequence ID" value="NZ_JACRTL010000003.1"/>
</dbReference>
<gene>
    <name evidence="2" type="ORF">H8702_06285</name>
</gene>
<comment type="caution">
    <text evidence="2">The sequence shown here is derived from an EMBL/GenBank/DDBJ whole genome shotgun (WGS) entry which is preliminary data.</text>
</comment>
<dbReference type="AlphaFoldDB" id="A0A8J6P0P0"/>
<evidence type="ECO:0000313" key="2">
    <source>
        <dbReference type="EMBL" id="MBC8610731.1"/>
    </source>
</evidence>
<proteinExistence type="predicted"/>
<evidence type="ECO:0000259" key="1">
    <source>
        <dbReference type="Pfam" id="PF13204"/>
    </source>
</evidence>
<dbReference type="InterPro" id="IPR025277">
    <property type="entry name" value="Apiosidase-like_cat_dom"/>
</dbReference>